<protein>
    <submittedName>
        <fullName evidence="1">Uncharacterized protein</fullName>
    </submittedName>
</protein>
<dbReference type="Pfam" id="PF05147">
    <property type="entry name" value="LANC_like"/>
    <property type="match status" value="1"/>
</dbReference>
<dbReference type="InterPro" id="IPR007822">
    <property type="entry name" value="LANC-like"/>
</dbReference>
<dbReference type="AlphaFoldDB" id="A0A4Z0PM65"/>
<keyword evidence="2" id="KW-1185">Reference proteome</keyword>
<accession>A0A4Z0PM65</accession>
<name>A0A4Z0PM65_9BACT</name>
<dbReference type="SUPFAM" id="SSF158745">
    <property type="entry name" value="LanC-like"/>
    <property type="match status" value="1"/>
</dbReference>
<proteinExistence type="predicted"/>
<evidence type="ECO:0000313" key="2">
    <source>
        <dbReference type="Proteomes" id="UP000297739"/>
    </source>
</evidence>
<evidence type="ECO:0000313" key="1">
    <source>
        <dbReference type="EMBL" id="TGE16953.1"/>
    </source>
</evidence>
<dbReference type="EMBL" id="SRLD01000013">
    <property type="protein sequence ID" value="TGE16953.1"/>
    <property type="molecule type" value="Genomic_DNA"/>
</dbReference>
<dbReference type="Gene3D" id="1.50.10.20">
    <property type="match status" value="1"/>
</dbReference>
<gene>
    <name evidence="1" type="ORF">E5J99_08155</name>
</gene>
<reference evidence="1 2" key="1">
    <citation type="submission" date="2019-04" db="EMBL/GenBank/DDBJ databases">
        <authorList>
            <person name="Feng G."/>
            <person name="Zhang J."/>
            <person name="Zhu H."/>
        </authorList>
    </citation>
    <scope>NUCLEOTIDE SEQUENCE [LARGE SCALE GENOMIC DNA]</scope>
    <source>
        <strain evidence="1 2">JCM 17223</strain>
    </source>
</reference>
<organism evidence="1 2">
    <name type="scientific">Hymenobacter elongatus</name>
    <dbReference type="NCBI Taxonomy" id="877208"/>
    <lineage>
        <taxon>Bacteria</taxon>
        <taxon>Pseudomonadati</taxon>
        <taxon>Bacteroidota</taxon>
        <taxon>Cytophagia</taxon>
        <taxon>Cytophagales</taxon>
        <taxon>Hymenobacteraceae</taxon>
        <taxon>Hymenobacter</taxon>
    </lineage>
</organism>
<dbReference type="Proteomes" id="UP000297739">
    <property type="component" value="Unassembled WGS sequence"/>
</dbReference>
<comment type="caution">
    <text evidence="1">The sequence shown here is derived from an EMBL/GenBank/DDBJ whole genome shotgun (WGS) entry which is preliminary data.</text>
</comment>
<dbReference type="SMART" id="SM01260">
    <property type="entry name" value="LANC_like"/>
    <property type="match status" value="1"/>
</dbReference>
<dbReference type="GO" id="GO:0031179">
    <property type="term" value="P:peptide modification"/>
    <property type="evidence" value="ECO:0007669"/>
    <property type="project" value="InterPro"/>
</dbReference>
<sequence length="414" mass="46189">MMGTAVLTVYSPFLSSRTDKSGCSPLCAVKEEFVKIWADTHARLTTVSRATTTVSDQIGFSIYYYSVYVAFGREADKLLALQLFNQLTADLARSAAPTLSPEHAVGVAWLSARFAAAGHAEPGISSLLEALDQRLFAEAQGLLQQHKPLARMDLFRTLRYFMLRQPDLVAGGYLWRTLQLLQGATAGSQYSRLQPTGLPNPVEQSTVLNLGLENGVAGELLLLIKLQQAGENHESLKEIVRQGIRYLLNTKREVDFSTGRYAVFPDDVSLANQEATFSNELSWRNSDLGHSLLLYEAHRLLADEELKKIAELVGLNTLLRTDFRATAIHSSSFSQGASGVAHLYRRLYQASGHESYQKGYTFWLNQTRSWLTQELATDLETLRGEKDYQDLVRVSLVLLSAITPQELQWDEILL</sequence>
<dbReference type="OrthoDB" id="6313827at2"/>